<gene>
    <name evidence="1" type="ORF">SDC9_29399</name>
</gene>
<dbReference type="InterPro" id="IPR005502">
    <property type="entry name" value="Ribosyl_crysJ1"/>
</dbReference>
<organism evidence="1">
    <name type="scientific">bioreactor metagenome</name>
    <dbReference type="NCBI Taxonomy" id="1076179"/>
    <lineage>
        <taxon>unclassified sequences</taxon>
        <taxon>metagenomes</taxon>
        <taxon>ecological metagenomes</taxon>
    </lineage>
</organism>
<evidence type="ECO:0000313" key="1">
    <source>
        <dbReference type="EMBL" id="MPL83444.1"/>
    </source>
</evidence>
<comment type="caution">
    <text evidence="1">The sequence shown here is derived from an EMBL/GenBank/DDBJ whole genome shotgun (WGS) entry which is preliminary data.</text>
</comment>
<dbReference type="Pfam" id="PF03747">
    <property type="entry name" value="ADP_ribosyl_GH"/>
    <property type="match status" value="1"/>
</dbReference>
<evidence type="ECO:0008006" key="2">
    <source>
        <dbReference type="Google" id="ProtNLM"/>
    </source>
</evidence>
<sequence length="524" mass="59714">MTMMKKLIILPFTLLLLMSCQPEKKKQAELPETFTLTKEALFDKIRGGWAGQTIGCTYGGPTEFKFKGTMIQDYQEMVWYDDYIREIYELDPGLYDDVYLDFTFVQVIERLGVNAPADSFAVAFAREDYKLWHANQAARYNILNGIMPPESGHWMNNPHADDIDFQIEADFAGLMFPGMINSAAELCDRTGHIMNYGDGWYGGVFVAGMYATAFLSDDIAFVIEQGLKPIPPQSKFHQVISDVIAWHKAYPDDWKKCWFEVEKKHTSEKGCPEGVFNAFNIDASVNAAYVVIGLLYGEKDFYKTMDIATRCGQDSDCNPATAAGILGVMLGYSRIPAFWKPAIEKVEDMLFPYSDLTLNQVYDLSYNHALEQVEANGGTVGSDDLTIKVQTPEMLRFEESFPGMFPVKELLVRTDHLEESINIDFSGTGIVVLGNVKSRCIDESRDFVALLDVYIDGEVVEQVKMPFDYITRKYDIFHRYMLPSGEHKLEIKWVNQHPDFRIYFRSYVVYDDKPLEPLSKKANL</sequence>
<accession>A0A644UX28</accession>
<dbReference type="PROSITE" id="PS51257">
    <property type="entry name" value="PROKAR_LIPOPROTEIN"/>
    <property type="match status" value="1"/>
</dbReference>
<dbReference type="EMBL" id="VSSQ01000176">
    <property type="protein sequence ID" value="MPL83444.1"/>
    <property type="molecule type" value="Genomic_DNA"/>
</dbReference>
<name>A0A644UX28_9ZZZZ</name>
<dbReference type="Gene3D" id="1.10.4080.10">
    <property type="entry name" value="ADP-ribosylation/Crystallin J1"/>
    <property type="match status" value="1"/>
</dbReference>
<dbReference type="SUPFAM" id="SSF101478">
    <property type="entry name" value="ADP-ribosylglycohydrolase"/>
    <property type="match status" value="1"/>
</dbReference>
<protein>
    <recommendedName>
        <fullName evidence="2">ADP-ribosylglycohydrolase</fullName>
    </recommendedName>
</protein>
<proteinExistence type="predicted"/>
<dbReference type="InterPro" id="IPR036705">
    <property type="entry name" value="Ribosyl_crysJ1_sf"/>
</dbReference>
<dbReference type="AlphaFoldDB" id="A0A644UX28"/>
<dbReference type="Gene3D" id="2.60.120.260">
    <property type="entry name" value="Galactose-binding domain-like"/>
    <property type="match status" value="1"/>
</dbReference>
<reference evidence="1" key="1">
    <citation type="submission" date="2019-08" db="EMBL/GenBank/DDBJ databases">
        <authorList>
            <person name="Kucharzyk K."/>
            <person name="Murdoch R.W."/>
            <person name="Higgins S."/>
            <person name="Loffler F."/>
        </authorList>
    </citation>
    <scope>NUCLEOTIDE SEQUENCE</scope>
</reference>